<evidence type="ECO:0000313" key="1">
    <source>
        <dbReference type="EMBL" id="MET3773501.1"/>
    </source>
</evidence>
<evidence type="ECO:0000313" key="2">
    <source>
        <dbReference type="Proteomes" id="UP001549207"/>
    </source>
</evidence>
<protein>
    <submittedName>
        <fullName evidence="1">2-polyprenyl-6-methoxyphenol hydroxylase-like FAD-dependent oxidoreductase</fullName>
    </submittedName>
</protein>
<name>A0ACC6TIH6_9MICC</name>
<proteinExistence type="predicted"/>
<organism evidence="1 2">
    <name type="scientific">Arthrobacter nitrophenolicus</name>
    <dbReference type="NCBI Taxonomy" id="683150"/>
    <lineage>
        <taxon>Bacteria</taxon>
        <taxon>Bacillati</taxon>
        <taxon>Actinomycetota</taxon>
        <taxon>Actinomycetes</taxon>
        <taxon>Micrococcales</taxon>
        <taxon>Micrococcaceae</taxon>
        <taxon>Arthrobacter</taxon>
    </lineage>
</organism>
<accession>A0ACC6TIH6</accession>
<keyword evidence="2" id="KW-1185">Reference proteome</keyword>
<dbReference type="EMBL" id="JBEPNJ010000015">
    <property type="protein sequence ID" value="MET3773501.1"/>
    <property type="molecule type" value="Genomic_DNA"/>
</dbReference>
<reference evidence="1" key="1">
    <citation type="submission" date="2024-06" db="EMBL/GenBank/DDBJ databases">
        <title>Genomic Encyclopedia of Type Strains, Phase IV (KMG-IV): sequencing the most valuable type-strain genomes for metagenomic binning, comparative biology and taxonomic classification.</title>
        <authorList>
            <person name="Goeker M."/>
        </authorList>
    </citation>
    <scope>NUCLEOTIDE SEQUENCE</scope>
    <source>
        <strain evidence="1">SJCon</strain>
    </source>
</reference>
<gene>
    <name evidence="1" type="ORF">ABIC98_003166</name>
</gene>
<comment type="caution">
    <text evidence="1">The sequence shown here is derived from an EMBL/GenBank/DDBJ whole genome shotgun (WGS) entry which is preliminary data.</text>
</comment>
<dbReference type="Proteomes" id="UP001549207">
    <property type="component" value="Unassembled WGS sequence"/>
</dbReference>
<sequence length="406" mass="43269">MKVDVDVVVVGGGPVGLYLAAALLQQGISVRVLERRQSRDLHSRAIGIHPPALDALDGIGVASALVREGVPIRTGMAVSRGKTLGVMAFDGVSDTFPFVLALPQFRTEQLLETRLRALDSGALVRGVEATGVNDDGDHVTIEVQRPPGTPAGATSFSASMVVAADGARSRWRGLLGVPVHRKTYPDHYLMGDFADSGRHGDMAVLFLERDGIVESFPLPGGIRRWVVRLGRPAEDARAVDLAGIVAQRTGILPDAGTNSMLSAFSVRSTLALRTAVGRVVLLGDAAHEISPIGGQGMNLGWLDARALVPLLLESLAGRRTDTEFTRFEADRRRAAQLARRQSEINMLLGRPLPSPLVRLRNAAIGAAAATPAVNAWVARRFTMQEERLHSGNSCRLTGSSSRNCPG</sequence>